<dbReference type="eggNOG" id="COG2119">
    <property type="taxonomic scope" value="Bacteria"/>
</dbReference>
<keyword evidence="5 6" id="KW-0472">Membrane</keyword>
<dbReference type="PANTHER" id="PTHR12608">
    <property type="entry name" value="TRANSMEMBRANE PROTEIN HTP-1 RELATED"/>
    <property type="match status" value="1"/>
</dbReference>
<dbReference type="Pfam" id="PF01169">
    <property type="entry name" value="GDT1"/>
    <property type="match status" value="2"/>
</dbReference>
<protein>
    <recommendedName>
        <fullName evidence="6">GDT1 family protein</fullName>
    </recommendedName>
</protein>
<dbReference type="STRING" id="882086.SacxiDRAFT_1952"/>
<name>I0V236_9PSEU</name>
<accession>I0V236</accession>
<evidence type="ECO:0000256" key="5">
    <source>
        <dbReference type="ARBA" id="ARBA00023136"/>
    </source>
</evidence>
<proteinExistence type="inferred from homology"/>
<dbReference type="Proteomes" id="UP000004691">
    <property type="component" value="Unassembled WGS sequence"/>
</dbReference>
<evidence type="ECO:0000256" key="1">
    <source>
        <dbReference type="ARBA" id="ARBA00004141"/>
    </source>
</evidence>
<comment type="caution">
    <text evidence="6">Lacks conserved residue(s) required for the propagation of feature annotation.</text>
</comment>
<feature type="transmembrane region" description="Helical" evidence="6">
    <location>
        <begin position="180"/>
        <end position="202"/>
    </location>
</feature>
<keyword evidence="3 6" id="KW-0812">Transmembrane</keyword>
<comment type="subcellular location">
    <subcellularLocation>
        <location evidence="1 6">Membrane</location>
        <topology evidence="1 6">Multi-pass membrane protein</topology>
    </subcellularLocation>
</comment>
<evidence type="ECO:0000256" key="3">
    <source>
        <dbReference type="ARBA" id="ARBA00022692"/>
    </source>
</evidence>
<dbReference type="GO" id="GO:0046873">
    <property type="term" value="F:metal ion transmembrane transporter activity"/>
    <property type="evidence" value="ECO:0007669"/>
    <property type="project" value="InterPro"/>
</dbReference>
<evidence type="ECO:0000256" key="6">
    <source>
        <dbReference type="RuleBase" id="RU365102"/>
    </source>
</evidence>
<reference evidence="7 8" key="1">
    <citation type="submission" date="2012-01" db="EMBL/GenBank/DDBJ databases">
        <title>Improved High-Quality Draft sequence of Saccharomonospora xinjiangensis XJ-54.</title>
        <authorList>
            <consortium name="US DOE Joint Genome Institute"/>
            <person name="Lucas S."/>
            <person name="Han J."/>
            <person name="Lapidus A."/>
            <person name="Cheng J.-F."/>
            <person name="Goodwin L."/>
            <person name="Pitluck S."/>
            <person name="Peters L."/>
            <person name="Mikhailova N."/>
            <person name="Teshima H."/>
            <person name="Detter J.C."/>
            <person name="Han C."/>
            <person name="Tapia R."/>
            <person name="Land M."/>
            <person name="Hauser L."/>
            <person name="Kyrpides N."/>
            <person name="Ivanova N."/>
            <person name="Pagani I."/>
            <person name="Brambilla E.-M."/>
            <person name="Klenk H.-P."/>
            <person name="Woyke T."/>
        </authorList>
    </citation>
    <scope>NUCLEOTIDE SEQUENCE [LARGE SCALE GENOMIC DNA]</scope>
    <source>
        <strain evidence="7 8">XJ-54</strain>
    </source>
</reference>
<dbReference type="OrthoDB" id="5188730at2"/>
<feature type="transmembrane region" description="Helical" evidence="6">
    <location>
        <begin position="41"/>
        <end position="62"/>
    </location>
</feature>
<dbReference type="EMBL" id="JH636049">
    <property type="protein sequence ID" value="EID54189.1"/>
    <property type="molecule type" value="Genomic_DNA"/>
</dbReference>
<evidence type="ECO:0000313" key="7">
    <source>
        <dbReference type="EMBL" id="EID54189.1"/>
    </source>
</evidence>
<comment type="similarity">
    <text evidence="2 6">Belongs to the GDT1 family.</text>
</comment>
<organism evidence="7 8">
    <name type="scientific">Saccharomonospora xinjiangensis XJ-54</name>
    <dbReference type="NCBI Taxonomy" id="882086"/>
    <lineage>
        <taxon>Bacteria</taxon>
        <taxon>Bacillati</taxon>
        <taxon>Actinomycetota</taxon>
        <taxon>Actinomycetes</taxon>
        <taxon>Pseudonocardiales</taxon>
        <taxon>Pseudonocardiaceae</taxon>
        <taxon>Saccharomonospora</taxon>
    </lineage>
</organism>
<keyword evidence="4 6" id="KW-1133">Transmembrane helix</keyword>
<keyword evidence="8" id="KW-1185">Reference proteome</keyword>
<dbReference type="GO" id="GO:0016020">
    <property type="term" value="C:membrane"/>
    <property type="evidence" value="ECO:0007669"/>
    <property type="project" value="UniProtKB-SubCell"/>
</dbReference>
<evidence type="ECO:0000256" key="2">
    <source>
        <dbReference type="ARBA" id="ARBA00009190"/>
    </source>
</evidence>
<dbReference type="InterPro" id="IPR001727">
    <property type="entry name" value="GDT1-like"/>
</dbReference>
<dbReference type="RefSeq" id="WP_006238338.1">
    <property type="nucleotide sequence ID" value="NZ_JH636049.1"/>
</dbReference>
<gene>
    <name evidence="7" type="ORF">SacxiDRAFT_1952</name>
</gene>
<feature type="transmembrane region" description="Helical" evidence="6">
    <location>
        <begin position="148"/>
        <end position="168"/>
    </location>
</feature>
<sequence length="203" mass="21023">MSAALIAFVTTFALVMAVELPDKTFVATLVLTTRFRPKAVLSGVSAAFAVQALIAVGFGSVLTFLPDQLVSVIVGMLFGAGAAMLLREGFRTGDDDSHDSHDAARGGAGEVSFRRAALTSFCVLFAAEWGDASQLATAGLVARSAQPLAVGLGSFAALVTVAGLAVLLGRKIRTKLRPRLLQRIAGFIFAAFSLIAFGTAIFG</sequence>
<dbReference type="PANTHER" id="PTHR12608:SF1">
    <property type="entry name" value="TRANSMEMBRANE PROTEIN 165"/>
    <property type="match status" value="1"/>
</dbReference>
<dbReference type="HOGENOM" id="CLU_040186_2_2_11"/>
<dbReference type="AlphaFoldDB" id="I0V236"/>
<evidence type="ECO:0000256" key="4">
    <source>
        <dbReference type="ARBA" id="ARBA00022989"/>
    </source>
</evidence>
<feature type="transmembrane region" description="Helical" evidence="6">
    <location>
        <begin position="69"/>
        <end position="86"/>
    </location>
</feature>
<evidence type="ECO:0000313" key="8">
    <source>
        <dbReference type="Proteomes" id="UP000004691"/>
    </source>
</evidence>